<protein>
    <recommendedName>
        <fullName evidence="4">DUF5320 domain-containing protein</fullName>
    </recommendedName>
</protein>
<evidence type="ECO:0000313" key="2">
    <source>
        <dbReference type="EMBL" id="RSN77678.1"/>
    </source>
</evidence>
<reference evidence="2 3" key="1">
    <citation type="submission" date="2018-10" db="EMBL/GenBank/DDBJ databases">
        <title>Co-occurring genomic capacity for anaerobic methane metabolism and dissimilatory sulfite reduction discovered in the Korarchaeota.</title>
        <authorList>
            <person name="Mckay L.J."/>
            <person name="Dlakic M."/>
            <person name="Fields M.W."/>
            <person name="Delmont T.O."/>
            <person name="Eren A.M."/>
            <person name="Jay Z.J."/>
            <person name="Klingelsmith K.B."/>
            <person name="Rusch D.B."/>
            <person name="Inskeep W.P."/>
        </authorList>
    </citation>
    <scope>NUCLEOTIDE SEQUENCE [LARGE SCALE GENOMIC DNA]</scope>
    <source>
        <strain evidence="2 3">MDKW</strain>
    </source>
</reference>
<gene>
    <name evidence="2" type="ORF">D6D85_02330</name>
</gene>
<name>A0A3R9R2B1_9CREN</name>
<keyword evidence="1" id="KW-0175">Coiled coil</keyword>
<dbReference type="EMBL" id="RCOS01000030">
    <property type="protein sequence ID" value="RSN77678.1"/>
    <property type="molecule type" value="Genomic_DNA"/>
</dbReference>
<accession>A0A3R9R2B1</accession>
<dbReference type="AlphaFoldDB" id="A0A3R9R2B1"/>
<proteinExistence type="predicted"/>
<dbReference type="RefSeq" id="WP_125670452.1">
    <property type="nucleotide sequence ID" value="NZ_RCOS01000030.1"/>
</dbReference>
<feature type="coiled-coil region" evidence="1">
    <location>
        <begin position="28"/>
        <end position="55"/>
    </location>
</feature>
<comment type="caution">
    <text evidence="2">The sequence shown here is derived from an EMBL/GenBank/DDBJ whole genome shotgun (WGS) entry which is preliminary data.</text>
</comment>
<dbReference type="OrthoDB" id="46186at2157"/>
<evidence type="ECO:0000256" key="1">
    <source>
        <dbReference type="SAM" id="Coils"/>
    </source>
</evidence>
<keyword evidence="3" id="KW-1185">Reference proteome</keyword>
<sequence length="59" mass="7384">MWGWWYPRYLWPWYLYPWPPVPTPEQELFLLENYKKALEAELKMIEERINSLKGQLGRQ</sequence>
<dbReference type="Proteomes" id="UP000277582">
    <property type="component" value="Unassembled WGS sequence"/>
</dbReference>
<evidence type="ECO:0000313" key="3">
    <source>
        <dbReference type="Proteomes" id="UP000277582"/>
    </source>
</evidence>
<organism evidence="2 3">
    <name type="scientific">Candidatus Methanodesulfokora washburnensis</name>
    <dbReference type="NCBI Taxonomy" id="2478471"/>
    <lineage>
        <taxon>Archaea</taxon>
        <taxon>Thermoproteota</taxon>
        <taxon>Candidatus Korarchaeia</taxon>
        <taxon>Candidatus Korarchaeia incertae sedis</taxon>
        <taxon>Candidatus Methanodesulfokora</taxon>
    </lineage>
</organism>
<evidence type="ECO:0008006" key="4">
    <source>
        <dbReference type="Google" id="ProtNLM"/>
    </source>
</evidence>